<proteinExistence type="predicted"/>
<feature type="region of interest" description="Disordered" evidence="1">
    <location>
        <begin position="61"/>
        <end position="94"/>
    </location>
</feature>
<evidence type="ECO:0000313" key="3">
    <source>
        <dbReference type="Proteomes" id="UP000499080"/>
    </source>
</evidence>
<dbReference type="AlphaFoldDB" id="A0A4Y2IYX6"/>
<sequence length="150" mass="16419">MPKDKRERRCNAFPFYDPAPGGFQKVLCIFVLPRSIVFYGNCCVTLKRKIPMADEISTVADEISGPAPNLREGSKGESKRGGSGEVSGVTGSDVSACDVGKRVFSLGQEDRPVFLVLDLIERGEQALRERHRRAGLGSELKGPNGRQFFS</sequence>
<comment type="caution">
    <text evidence="2">The sequence shown here is derived from an EMBL/GenBank/DDBJ whole genome shotgun (WGS) entry which is preliminary data.</text>
</comment>
<evidence type="ECO:0000313" key="2">
    <source>
        <dbReference type="EMBL" id="GBM83093.1"/>
    </source>
</evidence>
<dbReference type="Proteomes" id="UP000499080">
    <property type="component" value="Unassembled WGS sequence"/>
</dbReference>
<keyword evidence="3" id="KW-1185">Reference proteome</keyword>
<gene>
    <name evidence="2" type="ORF">AVEN_73091_1</name>
</gene>
<dbReference type="EMBL" id="BGPR01003056">
    <property type="protein sequence ID" value="GBM83093.1"/>
    <property type="molecule type" value="Genomic_DNA"/>
</dbReference>
<accession>A0A4Y2IYX6</accession>
<organism evidence="2 3">
    <name type="scientific">Araneus ventricosus</name>
    <name type="common">Orbweaver spider</name>
    <name type="synonym">Epeira ventricosa</name>
    <dbReference type="NCBI Taxonomy" id="182803"/>
    <lineage>
        <taxon>Eukaryota</taxon>
        <taxon>Metazoa</taxon>
        <taxon>Ecdysozoa</taxon>
        <taxon>Arthropoda</taxon>
        <taxon>Chelicerata</taxon>
        <taxon>Arachnida</taxon>
        <taxon>Araneae</taxon>
        <taxon>Araneomorphae</taxon>
        <taxon>Entelegynae</taxon>
        <taxon>Araneoidea</taxon>
        <taxon>Araneidae</taxon>
        <taxon>Araneus</taxon>
    </lineage>
</organism>
<evidence type="ECO:0000256" key="1">
    <source>
        <dbReference type="SAM" id="MobiDB-lite"/>
    </source>
</evidence>
<name>A0A4Y2IYX6_ARAVE</name>
<protein>
    <submittedName>
        <fullName evidence="2">Uncharacterized protein</fullName>
    </submittedName>
</protein>
<reference evidence="2 3" key="1">
    <citation type="journal article" date="2019" name="Sci. Rep.">
        <title>Orb-weaving spider Araneus ventricosus genome elucidates the spidroin gene catalogue.</title>
        <authorList>
            <person name="Kono N."/>
            <person name="Nakamura H."/>
            <person name="Ohtoshi R."/>
            <person name="Moran D.A.P."/>
            <person name="Shinohara A."/>
            <person name="Yoshida Y."/>
            <person name="Fujiwara M."/>
            <person name="Mori M."/>
            <person name="Tomita M."/>
            <person name="Arakawa K."/>
        </authorList>
    </citation>
    <scope>NUCLEOTIDE SEQUENCE [LARGE SCALE GENOMIC DNA]</scope>
</reference>
<feature type="compositionally biased region" description="Basic and acidic residues" evidence="1">
    <location>
        <begin position="72"/>
        <end position="82"/>
    </location>
</feature>